<feature type="domain" description="Guanylate cyclase" evidence="5">
    <location>
        <begin position="372"/>
        <end position="504"/>
    </location>
</feature>
<reference evidence="7 8" key="1">
    <citation type="submission" date="2019-06" db="EMBL/GenBank/DDBJ databases">
        <title>Genomic Encyclopedia of Type Strains, Phase IV (KMG-V): Genome sequencing to study the core and pangenomes of soil and plant-associated prokaryotes.</title>
        <authorList>
            <person name="Whitman W."/>
        </authorList>
    </citation>
    <scope>NUCLEOTIDE SEQUENCE [LARGE SCALE GENOMIC DNA]</scope>
    <source>
        <strain evidence="7 8">BR 11796</strain>
    </source>
</reference>
<feature type="transmembrane region" description="Helical" evidence="4">
    <location>
        <begin position="135"/>
        <end position="157"/>
    </location>
</feature>
<dbReference type="InterPro" id="IPR034804">
    <property type="entry name" value="SQR/QFR_C/D"/>
</dbReference>
<dbReference type="EMBL" id="VITF01000002">
    <property type="protein sequence ID" value="TWA72918.1"/>
    <property type="molecule type" value="Genomic_DNA"/>
</dbReference>
<sequence length="575" mass="61955">MKRRIERPLRLFTGLTLFTFVITHFLAHAAGLLLLPGMEVARRTLLWVWDTPPGQALLAGSFVTHAGLGLWALYRRRHLRMPAGEAWQLGLGLCIPLLLISHGMAGMLSDDLYNDPLTYPRAIVLYWITAPETLLWRQLLLLVIVWIHGCIGVRGWLMTKPWYRSRAALLGAFAMLLPLLALAGIVNAGWDAERRAAADPAYLEQFRAPPAGTPEAENRAALAAISGGVFNTYVLLLVGTLGMRQYRNWRARATSPVRIAYPGGRAVTVPRGTSVLEASRANGIQHTALCGGRGRCSTCRIRVTEGADALPPPNATERAVLERMKAPPAVRLACQLRPVAPLSVTPLLSARDNGRTFAVTAPMDSGRELAITALFVDLRGSTSLAAERLPFDALFIVTRYVQVVTDAIRKHGGYVIAIAGDGVMGMFANEEDPATAAANALRATADLWRDIEVLSRDLAEELDQPLAFGAGVHSGLAVVGAVACSEDGSLQFIGDTGNVAARLEEMTKTLGATVVFSDAAAELAGLQGLERLERRDVAIRGRDGTLGVRTVRRQEDLRAVLEGGTAVPSPPWGDA</sequence>
<evidence type="ECO:0000259" key="6">
    <source>
        <dbReference type="PROSITE" id="PS51085"/>
    </source>
</evidence>
<dbReference type="CDD" id="cd07302">
    <property type="entry name" value="CHD"/>
    <property type="match status" value="1"/>
</dbReference>
<dbReference type="InterPro" id="IPR050697">
    <property type="entry name" value="Adenylyl/Guanylyl_Cyclase_3/4"/>
</dbReference>
<dbReference type="CDD" id="cd00207">
    <property type="entry name" value="fer2"/>
    <property type="match status" value="1"/>
</dbReference>
<dbReference type="Proteomes" id="UP000316083">
    <property type="component" value="Unassembled WGS sequence"/>
</dbReference>
<dbReference type="SUPFAM" id="SSF55073">
    <property type="entry name" value="Nucleotide cyclase"/>
    <property type="match status" value="1"/>
</dbReference>
<dbReference type="PANTHER" id="PTHR43081">
    <property type="entry name" value="ADENYLATE CYCLASE, TERMINAL-DIFFERENTIATION SPECIFIC-RELATED"/>
    <property type="match status" value="1"/>
</dbReference>
<dbReference type="AlphaFoldDB" id="A0A560BJX6"/>
<name>A0A560BJX6_AZOBR</name>
<evidence type="ECO:0000256" key="4">
    <source>
        <dbReference type="SAM" id="Phobius"/>
    </source>
</evidence>
<evidence type="ECO:0000313" key="8">
    <source>
        <dbReference type="Proteomes" id="UP000316083"/>
    </source>
</evidence>
<keyword evidence="3 4" id="KW-0472">Membrane</keyword>
<dbReference type="Gene3D" id="3.10.20.30">
    <property type="match status" value="1"/>
</dbReference>
<feature type="transmembrane region" description="Helical" evidence="4">
    <location>
        <begin position="12"/>
        <end position="35"/>
    </location>
</feature>
<keyword evidence="2" id="KW-1003">Cell membrane</keyword>
<dbReference type="PROSITE" id="PS50125">
    <property type="entry name" value="GUANYLATE_CYCLASE_2"/>
    <property type="match status" value="1"/>
</dbReference>
<feature type="transmembrane region" description="Helical" evidence="4">
    <location>
        <begin position="220"/>
        <end position="242"/>
    </location>
</feature>
<dbReference type="GO" id="GO:0005886">
    <property type="term" value="C:plasma membrane"/>
    <property type="evidence" value="ECO:0007669"/>
    <property type="project" value="UniProtKB-SubCell"/>
</dbReference>
<comment type="subcellular location">
    <subcellularLocation>
        <location evidence="1">Cell membrane</location>
        <topology evidence="1">Multi-pass membrane protein</topology>
    </subcellularLocation>
</comment>
<keyword evidence="4" id="KW-1133">Transmembrane helix</keyword>
<dbReference type="InterPro" id="IPR012675">
    <property type="entry name" value="Beta-grasp_dom_sf"/>
</dbReference>
<proteinExistence type="predicted"/>
<dbReference type="GO" id="GO:0035556">
    <property type="term" value="P:intracellular signal transduction"/>
    <property type="evidence" value="ECO:0007669"/>
    <property type="project" value="InterPro"/>
</dbReference>
<dbReference type="Pfam" id="PF00211">
    <property type="entry name" value="Guanylate_cyc"/>
    <property type="match status" value="1"/>
</dbReference>
<dbReference type="InterPro" id="IPR001041">
    <property type="entry name" value="2Fe-2S_ferredoxin-type"/>
</dbReference>
<dbReference type="GO" id="GO:0004016">
    <property type="term" value="F:adenylate cyclase activity"/>
    <property type="evidence" value="ECO:0007669"/>
    <property type="project" value="UniProtKB-ARBA"/>
</dbReference>
<evidence type="ECO:0000256" key="2">
    <source>
        <dbReference type="ARBA" id="ARBA00022475"/>
    </source>
</evidence>
<dbReference type="InterPro" id="IPR029787">
    <property type="entry name" value="Nucleotide_cyclase"/>
</dbReference>
<dbReference type="Gene3D" id="3.30.70.1230">
    <property type="entry name" value="Nucleotide cyclase"/>
    <property type="match status" value="1"/>
</dbReference>
<dbReference type="GO" id="GO:0051536">
    <property type="term" value="F:iron-sulfur cluster binding"/>
    <property type="evidence" value="ECO:0007669"/>
    <property type="project" value="InterPro"/>
</dbReference>
<keyword evidence="4" id="KW-0812">Transmembrane</keyword>
<dbReference type="InterPro" id="IPR036010">
    <property type="entry name" value="2Fe-2S_ferredoxin-like_sf"/>
</dbReference>
<dbReference type="PROSITE" id="PS51085">
    <property type="entry name" value="2FE2S_FER_2"/>
    <property type="match status" value="1"/>
</dbReference>
<feature type="transmembrane region" description="Helical" evidence="4">
    <location>
        <begin position="55"/>
        <end position="74"/>
    </location>
</feature>
<dbReference type="RefSeq" id="WP_145674061.1">
    <property type="nucleotide sequence ID" value="NZ_VITF01000002.1"/>
</dbReference>
<comment type="caution">
    <text evidence="7">The sequence shown here is derived from an EMBL/GenBank/DDBJ whole genome shotgun (WGS) entry which is preliminary data.</text>
</comment>
<gene>
    <name evidence="7" type="ORF">FBZ82_102520</name>
</gene>
<dbReference type="GO" id="GO:0006171">
    <property type="term" value="P:cAMP biosynthetic process"/>
    <property type="evidence" value="ECO:0007669"/>
    <property type="project" value="TreeGrafter"/>
</dbReference>
<evidence type="ECO:0000313" key="7">
    <source>
        <dbReference type="EMBL" id="TWA72918.1"/>
    </source>
</evidence>
<feature type="transmembrane region" description="Helical" evidence="4">
    <location>
        <begin position="169"/>
        <end position="190"/>
    </location>
</feature>
<dbReference type="PANTHER" id="PTHR43081:SF17">
    <property type="entry name" value="BLL5647 PROTEIN"/>
    <property type="match status" value="1"/>
</dbReference>
<evidence type="ECO:0000259" key="5">
    <source>
        <dbReference type="PROSITE" id="PS50125"/>
    </source>
</evidence>
<protein>
    <submittedName>
        <fullName evidence="7">Adenylate cyclase</fullName>
    </submittedName>
</protein>
<dbReference type="SUPFAM" id="SSF81343">
    <property type="entry name" value="Fumarate reductase respiratory complex transmembrane subunits"/>
    <property type="match status" value="1"/>
</dbReference>
<dbReference type="InterPro" id="IPR001054">
    <property type="entry name" value="A/G_cyclase"/>
</dbReference>
<dbReference type="SUPFAM" id="SSF54292">
    <property type="entry name" value="2Fe-2S ferredoxin-like"/>
    <property type="match status" value="1"/>
</dbReference>
<evidence type="ECO:0000256" key="3">
    <source>
        <dbReference type="ARBA" id="ARBA00023136"/>
    </source>
</evidence>
<organism evidence="7 8">
    <name type="scientific">Azospirillum brasilense</name>
    <dbReference type="NCBI Taxonomy" id="192"/>
    <lineage>
        <taxon>Bacteria</taxon>
        <taxon>Pseudomonadati</taxon>
        <taxon>Pseudomonadota</taxon>
        <taxon>Alphaproteobacteria</taxon>
        <taxon>Rhodospirillales</taxon>
        <taxon>Azospirillaceae</taxon>
        <taxon>Azospirillum</taxon>
    </lineage>
</organism>
<feature type="transmembrane region" description="Helical" evidence="4">
    <location>
        <begin position="86"/>
        <end position="108"/>
    </location>
</feature>
<dbReference type="Pfam" id="PF00111">
    <property type="entry name" value="Fer2"/>
    <property type="match status" value="1"/>
</dbReference>
<evidence type="ECO:0000256" key="1">
    <source>
        <dbReference type="ARBA" id="ARBA00004651"/>
    </source>
</evidence>
<dbReference type="SMART" id="SM00044">
    <property type="entry name" value="CYCc"/>
    <property type="match status" value="1"/>
</dbReference>
<accession>A0A560BJX6</accession>
<feature type="domain" description="2Fe-2S ferredoxin-type" evidence="6">
    <location>
        <begin position="255"/>
        <end position="350"/>
    </location>
</feature>